<comment type="caution">
    <text evidence="2">The sequence shown here is derived from an EMBL/GenBank/DDBJ whole genome shotgun (WGS) entry which is preliminary data.</text>
</comment>
<gene>
    <name evidence="2" type="ORF">BV898_16554</name>
</gene>
<evidence type="ECO:0008006" key="4">
    <source>
        <dbReference type="Google" id="ProtNLM"/>
    </source>
</evidence>
<feature type="signal peptide" evidence="1">
    <location>
        <begin position="1"/>
        <end position="21"/>
    </location>
</feature>
<dbReference type="PROSITE" id="PS51257">
    <property type="entry name" value="PROKAR_LIPOPROTEIN"/>
    <property type="match status" value="1"/>
</dbReference>
<protein>
    <recommendedName>
        <fullName evidence="4">UPAR/Ly6 domain-containing protein</fullName>
    </recommendedName>
</protein>
<keyword evidence="1" id="KW-0732">Signal</keyword>
<dbReference type="EMBL" id="MTYJ01000250">
    <property type="protein sequence ID" value="OWA52091.1"/>
    <property type="molecule type" value="Genomic_DNA"/>
</dbReference>
<evidence type="ECO:0000313" key="2">
    <source>
        <dbReference type="EMBL" id="OWA52091.1"/>
    </source>
</evidence>
<feature type="chain" id="PRO_5040808461" description="UPAR/Ly6 domain-containing protein" evidence="1">
    <location>
        <begin position="22"/>
        <end position="191"/>
    </location>
</feature>
<dbReference type="Proteomes" id="UP000192578">
    <property type="component" value="Unassembled WGS sequence"/>
</dbReference>
<name>A0A9X6NKE0_HYPEX</name>
<organism evidence="2 3">
    <name type="scientific">Hypsibius exemplaris</name>
    <name type="common">Freshwater tardigrade</name>
    <dbReference type="NCBI Taxonomy" id="2072580"/>
    <lineage>
        <taxon>Eukaryota</taxon>
        <taxon>Metazoa</taxon>
        <taxon>Ecdysozoa</taxon>
        <taxon>Tardigrada</taxon>
        <taxon>Eutardigrada</taxon>
        <taxon>Parachela</taxon>
        <taxon>Hypsibioidea</taxon>
        <taxon>Hypsibiidae</taxon>
        <taxon>Hypsibius</taxon>
    </lineage>
</organism>
<keyword evidence="3" id="KW-1185">Reference proteome</keyword>
<evidence type="ECO:0000256" key="1">
    <source>
        <dbReference type="SAM" id="SignalP"/>
    </source>
</evidence>
<sequence>MFRGLAATALFLACVITSCTALKCYKCHYSEAHPFEEDNPLNCADPFNPAGIDIVEHIGNGPITIPCAACTTSVTLGTLDGQVVTERECAPRVPSSADGLTICTMDLCNGAPGIPAFTTRAAVAPTLATNSSGGVSTATAVSSDGVSVGTADVTSVTSVTGAGNNGSTKRIPLSSAIAATLILLCVLLRYY</sequence>
<reference evidence="3" key="1">
    <citation type="submission" date="2017-01" db="EMBL/GenBank/DDBJ databases">
        <title>Comparative genomics of anhydrobiosis in the tardigrade Hypsibius dujardini.</title>
        <authorList>
            <person name="Yoshida Y."/>
            <person name="Koutsovoulos G."/>
            <person name="Laetsch D."/>
            <person name="Stevens L."/>
            <person name="Kumar S."/>
            <person name="Horikawa D."/>
            <person name="Ishino K."/>
            <person name="Komine S."/>
            <person name="Tomita M."/>
            <person name="Blaxter M."/>
            <person name="Arakawa K."/>
        </authorList>
    </citation>
    <scope>NUCLEOTIDE SEQUENCE [LARGE SCALE GENOMIC DNA]</scope>
    <source>
        <strain evidence="3">Z151</strain>
    </source>
</reference>
<evidence type="ECO:0000313" key="3">
    <source>
        <dbReference type="Proteomes" id="UP000192578"/>
    </source>
</evidence>
<dbReference type="AlphaFoldDB" id="A0A9X6NKE0"/>
<proteinExistence type="predicted"/>
<accession>A0A9X6NKE0</accession>